<dbReference type="STRING" id="203123.OEOE_0336"/>
<proteinExistence type="predicted"/>
<protein>
    <recommendedName>
        <fullName evidence="2">Toprim domain-containing protein</fullName>
    </recommendedName>
</protein>
<dbReference type="EMBL" id="CP000411">
    <property type="protein sequence ID" value="ABJ56311.1"/>
    <property type="molecule type" value="Genomic_DNA"/>
</dbReference>
<feature type="region of interest" description="Disordered" evidence="1">
    <location>
        <begin position="162"/>
        <end position="198"/>
    </location>
</feature>
<dbReference type="HOGENOM" id="CLU_1376941_0_0_9"/>
<dbReference type="KEGG" id="ooe:OEOE_0336"/>
<sequence length="198" mass="23209">MHFKDLLNEADTIIIATDSDREGENIAWSIMTKTGINLKNKILKRLWINSLEKEAILDGFKNLKDGWNYYPAYKEAQHFLKTVKWEDIVDMENSHDALKYHGNGLYSDEYIKPSSYNPYQENTKILNNDKQQGLSQQYKNLNKQINNKPDNNQHLQTQLKEVRKKISQQTQKDLKDFAKANPDLKKPRAKKAQQTLQQ</sequence>
<dbReference type="SUPFAM" id="SSF56712">
    <property type="entry name" value="Prokaryotic type I DNA topoisomerase"/>
    <property type="match status" value="1"/>
</dbReference>
<evidence type="ECO:0000256" key="1">
    <source>
        <dbReference type="SAM" id="MobiDB-lite"/>
    </source>
</evidence>
<name>Q04GW1_OENOB</name>
<dbReference type="Pfam" id="PF01751">
    <property type="entry name" value="Toprim"/>
    <property type="match status" value="1"/>
</dbReference>
<gene>
    <name evidence="3" type="ordered locus">OEOE_0336</name>
</gene>
<evidence type="ECO:0000313" key="4">
    <source>
        <dbReference type="Proteomes" id="UP000000774"/>
    </source>
</evidence>
<evidence type="ECO:0000259" key="2">
    <source>
        <dbReference type="PROSITE" id="PS50880"/>
    </source>
</evidence>
<reference evidence="3 4" key="1">
    <citation type="journal article" date="2006" name="Proc. Natl. Acad. Sci. U.S.A.">
        <title>Comparative genomics of the lactic acid bacteria.</title>
        <authorList>
            <person name="Makarova K."/>
            <person name="Slesarev A."/>
            <person name="Wolf Y."/>
            <person name="Sorokin A."/>
            <person name="Mirkin B."/>
            <person name="Koonin E."/>
            <person name="Pavlov A."/>
            <person name="Pavlova N."/>
            <person name="Karamychev V."/>
            <person name="Polouchine N."/>
            <person name="Shakhova V."/>
            <person name="Grigoriev I."/>
            <person name="Lou Y."/>
            <person name="Rohksar D."/>
            <person name="Lucas S."/>
            <person name="Huang K."/>
            <person name="Goodstein D.M."/>
            <person name="Hawkins T."/>
            <person name="Plengvidhya V."/>
            <person name="Welker D."/>
            <person name="Hughes J."/>
            <person name="Goh Y."/>
            <person name="Benson A."/>
            <person name="Baldwin K."/>
            <person name="Lee J.H."/>
            <person name="Diaz-Muniz I."/>
            <person name="Dosti B."/>
            <person name="Smeianov V."/>
            <person name="Wechter W."/>
            <person name="Barabote R."/>
            <person name="Lorca G."/>
            <person name="Altermann E."/>
            <person name="Barrangou R."/>
            <person name="Ganesan B."/>
            <person name="Xie Y."/>
            <person name="Rawsthorne H."/>
            <person name="Tamir D."/>
            <person name="Parker C."/>
            <person name="Breidt F."/>
            <person name="Broadbent J."/>
            <person name="Hutkins R."/>
            <person name="O'Sullivan D."/>
            <person name="Steele J."/>
            <person name="Unlu G."/>
            <person name="Saier M."/>
            <person name="Klaenhammer T."/>
            <person name="Richardson P."/>
            <person name="Kozyavkin S."/>
            <person name="Weimer B."/>
            <person name="Mills D."/>
        </authorList>
    </citation>
    <scope>NUCLEOTIDE SEQUENCE [LARGE SCALE GENOMIC DNA]</scope>
    <source>
        <strain evidence="4">ATCC BAA-331 / PSU-1</strain>
    </source>
</reference>
<dbReference type="Gene3D" id="3.40.50.140">
    <property type="match status" value="1"/>
</dbReference>
<evidence type="ECO:0000313" key="3">
    <source>
        <dbReference type="EMBL" id="ABJ56311.1"/>
    </source>
</evidence>
<dbReference type="PROSITE" id="PS50880">
    <property type="entry name" value="TOPRIM"/>
    <property type="match status" value="1"/>
</dbReference>
<dbReference type="InterPro" id="IPR023405">
    <property type="entry name" value="Topo_IA_core_domain"/>
</dbReference>
<keyword evidence="4" id="KW-1185">Reference proteome</keyword>
<dbReference type="InterPro" id="IPR006171">
    <property type="entry name" value="TOPRIM_dom"/>
</dbReference>
<dbReference type="eggNOG" id="COG0550">
    <property type="taxonomic scope" value="Bacteria"/>
</dbReference>
<organism evidence="3 4">
    <name type="scientific">Oenococcus oeni (strain ATCC BAA-331 / PSU-1)</name>
    <dbReference type="NCBI Taxonomy" id="203123"/>
    <lineage>
        <taxon>Bacteria</taxon>
        <taxon>Bacillati</taxon>
        <taxon>Bacillota</taxon>
        <taxon>Bacilli</taxon>
        <taxon>Lactobacillales</taxon>
        <taxon>Lactobacillaceae</taxon>
        <taxon>Oenococcus</taxon>
    </lineage>
</organism>
<feature type="compositionally biased region" description="Basic and acidic residues" evidence="1">
    <location>
        <begin position="172"/>
        <end position="186"/>
    </location>
</feature>
<feature type="domain" description="Toprim" evidence="2">
    <location>
        <begin position="1"/>
        <end position="53"/>
    </location>
</feature>
<accession>Q04GW1</accession>
<dbReference type="PATRIC" id="fig|203123.7.peg.349"/>
<dbReference type="AlphaFoldDB" id="Q04GW1"/>
<dbReference type="Proteomes" id="UP000000774">
    <property type="component" value="Chromosome"/>
</dbReference>